<feature type="region of interest" description="Disordered" evidence="1">
    <location>
        <begin position="1"/>
        <end position="24"/>
    </location>
</feature>
<reference evidence="2 3" key="1">
    <citation type="journal article" date="2021" name="Sci. Rep.">
        <title>Genome sequencing of the multicellular alga Astrephomene provides insights into convergent evolution of germ-soma differentiation.</title>
        <authorList>
            <person name="Yamashita S."/>
            <person name="Yamamoto K."/>
            <person name="Matsuzaki R."/>
            <person name="Suzuki S."/>
            <person name="Yamaguchi H."/>
            <person name="Hirooka S."/>
            <person name="Minakuchi Y."/>
            <person name="Miyagishima S."/>
            <person name="Kawachi M."/>
            <person name="Toyoda A."/>
            <person name="Nozaki H."/>
        </authorList>
    </citation>
    <scope>NUCLEOTIDE SEQUENCE [LARGE SCALE GENOMIC DNA]</scope>
    <source>
        <strain evidence="2 3">NIES-4017</strain>
    </source>
</reference>
<dbReference type="Proteomes" id="UP001054857">
    <property type="component" value="Unassembled WGS sequence"/>
</dbReference>
<name>A0AAD3HLB7_9CHLO</name>
<accession>A0AAD3HLB7</accession>
<dbReference type="AlphaFoldDB" id="A0AAD3HLB7"/>
<sequence>MVSCPGTSSIMLSPRPSKAGGLRGVSKLSGYQPAAKAKKVQRALCTIFEENALGSSPFYPIKGWLASPGAQPQQSNNAINPALGRVRMQEYRDTPALRKATPVKDKRMAMRARFGRHRLQGDLDALADELGTCQLKSALKPAPPQHGLVHGLSRVEPLTMSMAQDD</sequence>
<evidence type="ECO:0000256" key="1">
    <source>
        <dbReference type="SAM" id="MobiDB-lite"/>
    </source>
</evidence>
<gene>
    <name evidence="2" type="ORF">Agub_g6147</name>
</gene>
<comment type="caution">
    <text evidence="2">The sequence shown here is derived from an EMBL/GenBank/DDBJ whole genome shotgun (WGS) entry which is preliminary data.</text>
</comment>
<feature type="compositionally biased region" description="Polar residues" evidence="1">
    <location>
        <begin position="1"/>
        <end position="11"/>
    </location>
</feature>
<dbReference type="EMBL" id="BMAR01000008">
    <property type="protein sequence ID" value="GFR44811.1"/>
    <property type="molecule type" value="Genomic_DNA"/>
</dbReference>
<protein>
    <submittedName>
        <fullName evidence="2">Uncharacterized protein</fullName>
    </submittedName>
</protein>
<keyword evidence="3" id="KW-1185">Reference proteome</keyword>
<proteinExistence type="predicted"/>
<organism evidence="2 3">
    <name type="scientific">Astrephomene gubernaculifera</name>
    <dbReference type="NCBI Taxonomy" id="47775"/>
    <lineage>
        <taxon>Eukaryota</taxon>
        <taxon>Viridiplantae</taxon>
        <taxon>Chlorophyta</taxon>
        <taxon>core chlorophytes</taxon>
        <taxon>Chlorophyceae</taxon>
        <taxon>CS clade</taxon>
        <taxon>Chlamydomonadales</taxon>
        <taxon>Astrephomenaceae</taxon>
        <taxon>Astrephomene</taxon>
    </lineage>
</organism>
<evidence type="ECO:0000313" key="2">
    <source>
        <dbReference type="EMBL" id="GFR44811.1"/>
    </source>
</evidence>
<evidence type="ECO:0000313" key="3">
    <source>
        <dbReference type="Proteomes" id="UP001054857"/>
    </source>
</evidence>